<dbReference type="FunFam" id="3.30.70.270:FF:000001">
    <property type="entry name" value="Diguanylate cyclase domain protein"/>
    <property type="match status" value="1"/>
</dbReference>
<dbReference type="NCBIfam" id="TIGR00254">
    <property type="entry name" value="GGDEF"/>
    <property type="match status" value="1"/>
</dbReference>
<dbReference type="SUPFAM" id="SSF55073">
    <property type="entry name" value="Nucleotide cyclase"/>
    <property type="match status" value="1"/>
</dbReference>
<sequence>MSDISLDMANFHWVTQILDTMDSGLIVLDRDNKVCVWNSFMQSYSGVLSQDILGQCLFEHFDELPRSWLETKIRTSVDLETRSFSSWENRPYLFRFNNFSPVSNSNEFMFQDIVITPLRALSGEVSHIAIQVNDVSETARSRIHLKETNQHLSEISRKDGLTGLFNRAHWESALKDEFAQIKVIDRSSTLVIFDIDHFKKVNDNYGHPAGDEVIRRTANILKKTARNSDICGRFGGEEFTVLLPNTDQEQANYFAERLRQRIEKEVIEAEGCVINYTISIGVCEYKTYFDDHIHWLKAADSALYNAKENGRNQTCTYEDDIFSEAVE</sequence>
<feature type="domain" description="PAS" evidence="4">
    <location>
        <begin position="10"/>
        <end position="80"/>
    </location>
</feature>
<proteinExistence type="predicted"/>
<protein>
    <recommendedName>
        <fullName evidence="2">diguanylate cyclase</fullName>
        <ecNumber evidence="2">2.7.7.65</ecNumber>
    </recommendedName>
</protein>
<evidence type="ECO:0000313" key="6">
    <source>
        <dbReference type="EMBL" id="KIN12047.1"/>
    </source>
</evidence>
<dbReference type="PANTHER" id="PTHR45138:SF9">
    <property type="entry name" value="DIGUANYLATE CYCLASE DGCM-RELATED"/>
    <property type="match status" value="1"/>
</dbReference>
<dbReference type="PROSITE" id="PS50887">
    <property type="entry name" value="GGDEF"/>
    <property type="match status" value="1"/>
</dbReference>
<dbReference type="SMART" id="SM00091">
    <property type="entry name" value="PAS"/>
    <property type="match status" value="1"/>
</dbReference>
<evidence type="ECO:0000256" key="3">
    <source>
        <dbReference type="ARBA" id="ARBA00034247"/>
    </source>
</evidence>
<evidence type="ECO:0000256" key="1">
    <source>
        <dbReference type="ARBA" id="ARBA00001946"/>
    </source>
</evidence>
<evidence type="ECO:0000259" key="4">
    <source>
        <dbReference type="PROSITE" id="PS50112"/>
    </source>
</evidence>
<organism evidence="6 7">
    <name type="scientific">Vibrio mytili</name>
    <dbReference type="NCBI Taxonomy" id="50718"/>
    <lineage>
        <taxon>Bacteria</taxon>
        <taxon>Pseudomonadati</taxon>
        <taxon>Pseudomonadota</taxon>
        <taxon>Gammaproteobacteria</taxon>
        <taxon>Vibrionales</taxon>
        <taxon>Vibrionaceae</taxon>
        <taxon>Vibrio</taxon>
    </lineage>
</organism>
<evidence type="ECO:0000313" key="7">
    <source>
        <dbReference type="Proteomes" id="UP000031977"/>
    </source>
</evidence>
<comment type="cofactor">
    <cofactor evidence="1">
        <name>Mg(2+)</name>
        <dbReference type="ChEBI" id="CHEBI:18420"/>
    </cofactor>
</comment>
<dbReference type="InterPro" id="IPR029787">
    <property type="entry name" value="Nucleotide_cyclase"/>
</dbReference>
<dbReference type="PANTHER" id="PTHR45138">
    <property type="entry name" value="REGULATORY COMPONENTS OF SENSORY TRANSDUCTION SYSTEM"/>
    <property type="match status" value="1"/>
</dbReference>
<dbReference type="InterPro" id="IPR013767">
    <property type="entry name" value="PAS_fold"/>
</dbReference>
<comment type="caution">
    <text evidence="6">The sequence shown here is derived from an EMBL/GenBank/DDBJ whole genome shotgun (WGS) entry which is preliminary data.</text>
</comment>
<reference evidence="6 7" key="1">
    <citation type="submission" date="2015-01" db="EMBL/GenBank/DDBJ databases">
        <title>Draft genome of Vibrio mytili type strain CAIM 528.</title>
        <authorList>
            <person name="Gonzalez-Castillo A."/>
            <person name="Gomez-Gil B."/>
            <person name="Enciso-Ibarra J."/>
        </authorList>
    </citation>
    <scope>NUCLEOTIDE SEQUENCE [LARGE SCALE GENOMIC DNA]</scope>
    <source>
        <strain evidence="6 7">CAIM 528</strain>
    </source>
</reference>
<comment type="catalytic activity">
    <reaction evidence="3">
        <text>2 GTP = 3',3'-c-di-GMP + 2 diphosphate</text>
        <dbReference type="Rhea" id="RHEA:24898"/>
        <dbReference type="ChEBI" id="CHEBI:33019"/>
        <dbReference type="ChEBI" id="CHEBI:37565"/>
        <dbReference type="ChEBI" id="CHEBI:58805"/>
        <dbReference type="EC" id="2.7.7.65"/>
    </reaction>
</comment>
<feature type="domain" description="GGDEF" evidence="5">
    <location>
        <begin position="186"/>
        <end position="319"/>
    </location>
</feature>
<dbReference type="SUPFAM" id="SSF55785">
    <property type="entry name" value="PYP-like sensor domain (PAS domain)"/>
    <property type="match status" value="1"/>
</dbReference>
<keyword evidence="7" id="KW-1185">Reference proteome</keyword>
<dbReference type="RefSeq" id="WP_041154362.1">
    <property type="nucleotide sequence ID" value="NZ_CBCRVP010000008.1"/>
</dbReference>
<dbReference type="Pfam" id="PF00990">
    <property type="entry name" value="GGDEF"/>
    <property type="match status" value="1"/>
</dbReference>
<dbReference type="PROSITE" id="PS50112">
    <property type="entry name" value="PAS"/>
    <property type="match status" value="1"/>
</dbReference>
<dbReference type="Proteomes" id="UP000031977">
    <property type="component" value="Unassembled WGS sequence"/>
</dbReference>
<dbReference type="InterPro" id="IPR000160">
    <property type="entry name" value="GGDEF_dom"/>
</dbReference>
<dbReference type="STRING" id="50718.SU60_03625"/>
<dbReference type="OrthoDB" id="9812260at2"/>
<dbReference type="SMART" id="SM00267">
    <property type="entry name" value="GGDEF"/>
    <property type="match status" value="1"/>
</dbReference>
<dbReference type="Gene3D" id="3.30.450.20">
    <property type="entry name" value="PAS domain"/>
    <property type="match status" value="1"/>
</dbReference>
<dbReference type="InterPro" id="IPR035965">
    <property type="entry name" value="PAS-like_dom_sf"/>
</dbReference>
<dbReference type="Gene3D" id="3.30.70.270">
    <property type="match status" value="1"/>
</dbReference>
<dbReference type="GO" id="GO:0052621">
    <property type="term" value="F:diguanylate cyclase activity"/>
    <property type="evidence" value="ECO:0007669"/>
    <property type="project" value="UniProtKB-EC"/>
</dbReference>
<dbReference type="Pfam" id="PF00989">
    <property type="entry name" value="PAS"/>
    <property type="match status" value="1"/>
</dbReference>
<dbReference type="EMBL" id="JXOK01000008">
    <property type="protein sequence ID" value="KIN12047.1"/>
    <property type="molecule type" value="Genomic_DNA"/>
</dbReference>
<dbReference type="InterPro" id="IPR043128">
    <property type="entry name" value="Rev_trsase/Diguanyl_cyclase"/>
</dbReference>
<gene>
    <name evidence="6" type="ORF">SU60_03625</name>
</gene>
<dbReference type="CDD" id="cd01949">
    <property type="entry name" value="GGDEF"/>
    <property type="match status" value="1"/>
</dbReference>
<dbReference type="AlphaFoldDB" id="A0A0C3ICK0"/>
<evidence type="ECO:0000256" key="2">
    <source>
        <dbReference type="ARBA" id="ARBA00012528"/>
    </source>
</evidence>
<evidence type="ECO:0000259" key="5">
    <source>
        <dbReference type="PROSITE" id="PS50887"/>
    </source>
</evidence>
<name>A0A0C3ICK0_9VIBR</name>
<dbReference type="InterPro" id="IPR050469">
    <property type="entry name" value="Diguanylate_Cyclase"/>
</dbReference>
<accession>A0A0C3ICK0</accession>
<dbReference type="GO" id="GO:0006355">
    <property type="term" value="P:regulation of DNA-templated transcription"/>
    <property type="evidence" value="ECO:0007669"/>
    <property type="project" value="InterPro"/>
</dbReference>
<dbReference type="InterPro" id="IPR000014">
    <property type="entry name" value="PAS"/>
</dbReference>
<dbReference type="EC" id="2.7.7.65" evidence="2"/>